<dbReference type="Gene3D" id="3.40.630.30">
    <property type="match status" value="1"/>
</dbReference>
<organism evidence="4 5">
    <name type="scientific">Nocardia asteroides NBRC 15531</name>
    <dbReference type="NCBI Taxonomy" id="1110697"/>
    <lineage>
        <taxon>Bacteria</taxon>
        <taxon>Bacillati</taxon>
        <taxon>Actinomycetota</taxon>
        <taxon>Actinomycetes</taxon>
        <taxon>Mycobacteriales</taxon>
        <taxon>Nocardiaceae</taxon>
        <taxon>Nocardia</taxon>
    </lineage>
</organism>
<evidence type="ECO:0000259" key="3">
    <source>
        <dbReference type="PROSITE" id="PS51186"/>
    </source>
</evidence>
<dbReference type="PANTHER" id="PTHR43877">
    <property type="entry name" value="AMINOALKYLPHOSPHONATE N-ACETYLTRANSFERASE-RELATED-RELATED"/>
    <property type="match status" value="1"/>
</dbReference>
<evidence type="ECO:0000313" key="5">
    <source>
        <dbReference type="Proteomes" id="UP000017048"/>
    </source>
</evidence>
<dbReference type="SUPFAM" id="SSF55729">
    <property type="entry name" value="Acyl-CoA N-acyltransferases (Nat)"/>
    <property type="match status" value="1"/>
</dbReference>
<evidence type="ECO:0000313" key="4">
    <source>
        <dbReference type="EMBL" id="GAD84600.1"/>
    </source>
</evidence>
<name>U5EB68_NOCAS</name>
<keyword evidence="1" id="KW-0808">Transferase</keyword>
<dbReference type="InterPro" id="IPR016181">
    <property type="entry name" value="Acyl_CoA_acyltransferase"/>
</dbReference>
<dbReference type="STRING" id="1824.SAMN05444423_11212"/>
<dbReference type="PROSITE" id="PS51186">
    <property type="entry name" value="GNAT"/>
    <property type="match status" value="1"/>
</dbReference>
<dbReference type="AlphaFoldDB" id="U5EB68"/>
<comment type="caution">
    <text evidence="4">The sequence shown here is derived from an EMBL/GenBank/DDBJ whole genome shotgun (WGS) entry which is preliminary data.</text>
</comment>
<dbReference type="GeneID" id="91514812"/>
<dbReference type="eggNOG" id="COG0456">
    <property type="taxonomic scope" value="Bacteria"/>
</dbReference>
<dbReference type="Proteomes" id="UP000017048">
    <property type="component" value="Unassembled WGS sequence"/>
</dbReference>
<dbReference type="InterPro" id="IPR050832">
    <property type="entry name" value="Bact_Acetyltransf"/>
</dbReference>
<accession>U5EB68</accession>
<dbReference type="Pfam" id="PF00583">
    <property type="entry name" value="Acetyltransf_1"/>
    <property type="match status" value="1"/>
</dbReference>
<gene>
    <name evidence="4" type="ORF">NCAST_25_00200</name>
</gene>
<proteinExistence type="predicted"/>
<dbReference type="OrthoDB" id="273614at2"/>
<evidence type="ECO:0000256" key="1">
    <source>
        <dbReference type="ARBA" id="ARBA00022679"/>
    </source>
</evidence>
<keyword evidence="2" id="KW-0012">Acyltransferase</keyword>
<keyword evidence="5" id="KW-1185">Reference proteome</keyword>
<dbReference type="EMBL" id="BAFO02000025">
    <property type="protein sequence ID" value="GAD84600.1"/>
    <property type="molecule type" value="Genomic_DNA"/>
</dbReference>
<dbReference type="CDD" id="cd04301">
    <property type="entry name" value="NAT_SF"/>
    <property type="match status" value="1"/>
</dbReference>
<dbReference type="RefSeq" id="WP_022566433.1">
    <property type="nucleotide sequence ID" value="NZ_BAFO02000025.1"/>
</dbReference>
<feature type="domain" description="N-acetyltransferase" evidence="3">
    <location>
        <begin position="9"/>
        <end position="161"/>
    </location>
</feature>
<evidence type="ECO:0000256" key="2">
    <source>
        <dbReference type="ARBA" id="ARBA00023315"/>
    </source>
</evidence>
<dbReference type="InterPro" id="IPR000182">
    <property type="entry name" value="GNAT_dom"/>
</dbReference>
<sequence length="161" mass="16915">MTTQPDTATAVRLAGTPDDLAAAAQLLVDFNQEFDEPAPEPELLAPHLADLIAAGDTDVLLIGAPAVGVAVLRARVSTWAATVEVDLDEFYVVPGVRGRGLGSALLTAVLARARARGANFIGLSTSEDDTAARRVYEKHGFACHEGATSGPLALYYQRDLD</sequence>
<dbReference type="GO" id="GO:0016747">
    <property type="term" value="F:acyltransferase activity, transferring groups other than amino-acyl groups"/>
    <property type="evidence" value="ECO:0007669"/>
    <property type="project" value="InterPro"/>
</dbReference>
<reference evidence="4 5" key="1">
    <citation type="journal article" date="2014" name="BMC Genomics">
        <title>Genome based analysis of type-I polyketide synthase and nonribosomal peptide synthetase gene clusters in seven strains of five representative Nocardia species.</title>
        <authorList>
            <person name="Komaki H."/>
            <person name="Ichikawa N."/>
            <person name="Hosoyama A."/>
            <person name="Takahashi-Nakaguchi A."/>
            <person name="Matsuzawa T."/>
            <person name="Suzuki K."/>
            <person name="Fujita N."/>
            <person name="Gonoi T."/>
        </authorList>
    </citation>
    <scope>NUCLEOTIDE SEQUENCE [LARGE SCALE GENOMIC DNA]</scope>
    <source>
        <strain evidence="4 5">NBRC 15531</strain>
    </source>
</reference>
<protein>
    <submittedName>
        <fullName evidence="4">Acetyltransferase</fullName>
    </submittedName>
</protein>